<evidence type="ECO:0000313" key="2">
    <source>
        <dbReference type="EMBL" id="KAF6030375.1"/>
    </source>
</evidence>
<organism evidence="2 3">
    <name type="scientific">Bugula neritina</name>
    <name type="common">Brown bryozoan</name>
    <name type="synonym">Sertularia neritina</name>
    <dbReference type="NCBI Taxonomy" id="10212"/>
    <lineage>
        <taxon>Eukaryota</taxon>
        <taxon>Metazoa</taxon>
        <taxon>Spiralia</taxon>
        <taxon>Lophotrochozoa</taxon>
        <taxon>Bryozoa</taxon>
        <taxon>Gymnolaemata</taxon>
        <taxon>Cheilostomatida</taxon>
        <taxon>Flustrina</taxon>
        <taxon>Buguloidea</taxon>
        <taxon>Bugulidae</taxon>
        <taxon>Bugula</taxon>
    </lineage>
</organism>
<dbReference type="EMBL" id="VXIV02001713">
    <property type="protein sequence ID" value="KAF6030375.1"/>
    <property type="molecule type" value="Genomic_DNA"/>
</dbReference>
<sequence>MYHISLCLEHPFILVHLSVYRTYTPVSLWDMLIDIHSGLYNHSRWSPVPRVASTMSEYTSAGGALKLKSVSKSKKKHKKEKKKKREEAEVENEATEYKPTKRKTSAELAFEKAKRQKVILVVK</sequence>
<evidence type="ECO:0000313" key="3">
    <source>
        <dbReference type="Proteomes" id="UP000593567"/>
    </source>
</evidence>
<name>A0A7J7JWX2_BUGNE</name>
<dbReference type="AlphaFoldDB" id="A0A7J7JWX2"/>
<protein>
    <submittedName>
        <fullName evidence="2">Uncharacterized protein</fullName>
    </submittedName>
</protein>
<comment type="caution">
    <text evidence="2">The sequence shown here is derived from an EMBL/GenBank/DDBJ whole genome shotgun (WGS) entry which is preliminary data.</text>
</comment>
<feature type="region of interest" description="Disordered" evidence="1">
    <location>
        <begin position="69"/>
        <end position="105"/>
    </location>
</feature>
<keyword evidence="3" id="KW-1185">Reference proteome</keyword>
<feature type="compositionally biased region" description="Basic residues" evidence="1">
    <location>
        <begin position="69"/>
        <end position="84"/>
    </location>
</feature>
<dbReference type="Proteomes" id="UP000593567">
    <property type="component" value="Unassembled WGS sequence"/>
</dbReference>
<gene>
    <name evidence="2" type="ORF">EB796_011360</name>
</gene>
<reference evidence="2" key="1">
    <citation type="submission" date="2020-06" db="EMBL/GenBank/DDBJ databases">
        <title>Draft genome of Bugula neritina, a colonial animal packing powerful symbionts and potential medicines.</title>
        <authorList>
            <person name="Rayko M."/>
        </authorList>
    </citation>
    <scope>NUCLEOTIDE SEQUENCE [LARGE SCALE GENOMIC DNA]</scope>
    <source>
        <strain evidence="2">Kwan_BN1</strain>
    </source>
</reference>
<proteinExistence type="predicted"/>
<accession>A0A7J7JWX2</accession>
<evidence type="ECO:0000256" key="1">
    <source>
        <dbReference type="SAM" id="MobiDB-lite"/>
    </source>
</evidence>